<accession>A0ABM7ZEB1</accession>
<feature type="region of interest" description="Disordered" evidence="1">
    <location>
        <begin position="1"/>
        <end position="64"/>
    </location>
</feature>
<protein>
    <submittedName>
        <fullName evidence="2">Uncharacterized protein</fullName>
    </submittedName>
</protein>
<dbReference type="EMBL" id="AP025943">
    <property type="protein sequence ID" value="BDL43021.1"/>
    <property type="molecule type" value="Genomic_DNA"/>
</dbReference>
<keyword evidence="3" id="KW-1185">Reference proteome</keyword>
<organism evidence="2 3">
    <name type="scientific">Akkermansia biwaensis</name>
    <dbReference type="NCBI Taxonomy" id="2946555"/>
    <lineage>
        <taxon>Bacteria</taxon>
        <taxon>Pseudomonadati</taxon>
        <taxon>Verrucomicrobiota</taxon>
        <taxon>Verrucomicrobiia</taxon>
        <taxon>Verrucomicrobiales</taxon>
        <taxon>Akkermansiaceae</taxon>
        <taxon>Akkermansia</taxon>
    </lineage>
</organism>
<name>A0ABM7ZEB1_9BACT</name>
<sequence length="64" mass="7223">MPSDVEEEGKKDKSGAADKKNSEEDREDKTAEDREGEDKAPGKEQDPFSYNPVEDYGSDREDKN</sequence>
<evidence type="ECO:0000313" key="2">
    <source>
        <dbReference type="EMBL" id="BDL43021.1"/>
    </source>
</evidence>
<evidence type="ECO:0000256" key="1">
    <source>
        <dbReference type="SAM" id="MobiDB-lite"/>
    </source>
</evidence>
<feature type="compositionally biased region" description="Basic and acidic residues" evidence="1">
    <location>
        <begin position="8"/>
        <end position="46"/>
    </location>
</feature>
<dbReference type="RefSeq" id="WP_265145620.1">
    <property type="nucleotide sequence ID" value="NZ_AP025943.1"/>
</dbReference>
<reference evidence="2" key="1">
    <citation type="submission" date="2022-06" db="EMBL/GenBank/DDBJ databases">
        <title>Akkermansia biwalacus sp. nov., an anaerobic mucin-degrading bacterium isolated from human intestine.</title>
        <authorList>
            <person name="Kobayashi Y."/>
            <person name="Inoue S."/>
            <person name="Kawahara T."/>
            <person name="Kohda N."/>
        </authorList>
    </citation>
    <scope>NUCLEOTIDE SEQUENCE</scope>
    <source>
        <strain evidence="2">WON2089</strain>
    </source>
</reference>
<gene>
    <name evidence="2" type="ORF">Abiwalacus_05950</name>
</gene>
<evidence type="ECO:0000313" key="3">
    <source>
        <dbReference type="Proteomes" id="UP001062263"/>
    </source>
</evidence>
<proteinExistence type="predicted"/>
<dbReference type="Proteomes" id="UP001062263">
    <property type="component" value="Chromosome"/>
</dbReference>